<dbReference type="AlphaFoldDB" id="A0A5C4T3A9"/>
<gene>
    <name evidence="1" type="ORF">FE784_26035</name>
</gene>
<dbReference type="InterPro" id="IPR027417">
    <property type="entry name" value="P-loop_NTPase"/>
</dbReference>
<accession>A0A5C4T3A9</accession>
<dbReference type="Proteomes" id="UP000307943">
    <property type="component" value="Unassembled WGS sequence"/>
</dbReference>
<name>A0A5C4T3A9_9BACL</name>
<protein>
    <recommendedName>
        <fullName evidence="3">Phosphoribulokinase/uridine kinase domain-containing protein</fullName>
    </recommendedName>
</protein>
<evidence type="ECO:0008006" key="3">
    <source>
        <dbReference type="Google" id="ProtNLM"/>
    </source>
</evidence>
<dbReference type="EMBL" id="VDCQ01000044">
    <property type="protein sequence ID" value="TNJ63376.1"/>
    <property type="molecule type" value="Genomic_DNA"/>
</dbReference>
<dbReference type="SUPFAM" id="SSF52540">
    <property type="entry name" value="P-loop containing nucleoside triphosphate hydrolases"/>
    <property type="match status" value="1"/>
</dbReference>
<proteinExistence type="predicted"/>
<evidence type="ECO:0000313" key="1">
    <source>
        <dbReference type="EMBL" id="TNJ63376.1"/>
    </source>
</evidence>
<reference evidence="1 2" key="1">
    <citation type="submission" date="2019-05" db="EMBL/GenBank/DDBJ databases">
        <title>We sequenced the genome of Paenibacillus hemerocallicola KCTC 33185 for further insight into its adaptation and study the phylogeny of Paenibacillus.</title>
        <authorList>
            <person name="Narsing Rao M.P."/>
        </authorList>
    </citation>
    <scope>NUCLEOTIDE SEQUENCE [LARGE SCALE GENOMIC DNA]</scope>
    <source>
        <strain evidence="1 2">KCTC 33185</strain>
    </source>
</reference>
<dbReference type="OrthoDB" id="2835040at2"/>
<keyword evidence="2" id="KW-1185">Reference proteome</keyword>
<dbReference type="Gene3D" id="3.40.50.300">
    <property type="entry name" value="P-loop containing nucleotide triphosphate hydrolases"/>
    <property type="match status" value="1"/>
</dbReference>
<organism evidence="1 2">
    <name type="scientific">Paenibacillus hemerocallicola</name>
    <dbReference type="NCBI Taxonomy" id="1172614"/>
    <lineage>
        <taxon>Bacteria</taxon>
        <taxon>Bacillati</taxon>
        <taxon>Bacillota</taxon>
        <taxon>Bacilli</taxon>
        <taxon>Bacillales</taxon>
        <taxon>Paenibacillaceae</taxon>
        <taxon>Paenibacillus</taxon>
    </lineage>
</organism>
<sequence length="227" mass="26203">MSEGYEATKELRDSLSHVLWIGGASDSGKSTVTRMLAERHRWQIYPCDFHEHNHFIARADPALHPAMYRGLGKTIDDNWVYTTPEAMFRDILTTNDERFPMICEDLQAMPKWPKILVEGPRLFPKLVQPLLSDIHQAIWLLPTEEFALESAAKRDKPQLRIRSSDPVRFQSNFFGREALLRDYLRQEVISRGLPYVEVDGSDSVDEVARRVEAYFETYVTSGEATEK</sequence>
<comment type="caution">
    <text evidence="1">The sequence shown here is derived from an EMBL/GenBank/DDBJ whole genome shotgun (WGS) entry which is preliminary data.</text>
</comment>
<evidence type="ECO:0000313" key="2">
    <source>
        <dbReference type="Proteomes" id="UP000307943"/>
    </source>
</evidence>
<dbReference type="RefSeq" id="WP_139605188.1">
    <property type="nucleotide sequence ID" value="NZ_VDCQ01000044.1"/>
</dbReference>